<protein>
    <recommendedName>
        <fullName evidence="5">Peptidase S74 domain-containing protein</fullName>
    </recommendedName>
</protein>
<gene>
    <name evidence="3" type="ORF">AWE51_04865</name>
</gene>
<dbReference type="STRING" id="1642818.AWE51_04865"/>
<evidence type="ECO:0000256" key="2">
    <source>
        <dbReference type="SAM" id="SignalP"/>
    </source>
</evidence>
<dbReference type="AlphaFoldDB" id="A0A163A5X2"/>
<proteinExistence type="predicted"/>
<feature type="coiled-coil region" evidence="1">
    <location>
        <begin position="442"/>
        <end position="469"/>
    </location>
</feature>
<evidence type="ECO:0000313" key="3">
    <source>
        <dbReference type="EMBL" id="KZS40290.1"/>
    </source>
</evidence>
<evidence type="ECO:0000313" key="4">
    <source>
        <dbReference type="Proteomes" id="UP000076715"/>
    </source>
</evidence>
<accession>A0A163A5X2</accession>
<sequence>MKSTIIIHAILIATLFSSSQLTAQTSTNKPRSSASIFGRNNAIVMHMNDDGSSHKDEEFFVSRGKGSWYNNIRFRVHANGTISTMNGIHADAGNLYLIADWDNSRNTEDIIFGFDGYQKERIKEKMRLTDEGRLGIGTSNPKGKLHVTGNIYAKGHVYLHAYEGDGKSGTAYLQARDKSNDSKIGLQLRSKNGSSIINALKINPNGNVGIGTTDPTEKLHVNGNTYAKGNVQLFANEGENQSGTAYLQAKDGSGTSNIGLQFRTQKEGNFINAFKIDPTGNIGVGITSPSEKLDVQGNITTASGHNILLKQGTLSDDTGLYLIGDRDGNSESEDIIFGFDGNSRESIQEKMRLTDEGYLGIGTSVPTEKLEVLGKIKASSFVTSLQSFPDYVFDPDYKKRSLSSVESYVTTHRHLPNMPSEKEIVEKGMNIPKIVTKSVENIEEIYLHLIELEKRIKTLEAENTILKRKQQK</sequence>
<dbReference type="Proteomes" id="UP000076715">
    <property type="component" value="Unassembled WGS sequence"/>
</dbReference>
<organism evidence="3 4">
    <name type="scientific">Aquimarina aggregata</name>
    <dbReference type="NCBI Taxonomy" id="1642818"/>
    <lineage>
        <taxon>Bacteria</taxon>
        <taxon>Pseudomonadati</taxon>
        <taxon>Bacteroidota</taxon>
        <taxon>Flavobacteriia</taxon>
        <taxon>Flavobacteriales</taxon>
        <taxon>Flavobacteriaceae</taxon>
        <taxon>Aquimarina</taxon>
    </lineage>
</organism>
<name>A0A163A5X2_9FLAO</name>
<evidence type="ECO:0008006" key="5">
    <source>
        <dbReference type="Google" id="ProtNLM"/>
    </source>
</evidence>
<keyword evidence="2" id="KW-0732">Signal</keyword>
<evidence type="ECO:0000256" key="1">
    <source>
        <dbReference type="SAM" id="Coils"/>
    </source>
</evidence>
<feature type="signal peptide" evidence="2">
    <location>
        <begin position="1"/>
        <end position="23"/>
    </location>
</feature>
<dbReference type="OrthoDB" id="767035at2"/>
<reference evidence="3 4" key="1">
    <citation type="submission" date="2016-01" db="EMBL/GenBank/DDBJ databases">
        <title>The draft genome sequence of Aquimarina sp. RZW4-3-2.</title>
        <authorList>
            <person name="Wang Y."/>
        </authorList>
    </citation>
    <scope>NUCLEOTIDE SEQUENCE [LARGE SCALE GENOMIC DNA]</scope>
    <source>
        <strain evidence="3 4">RZW4-3-2</strain>
    </source>
</reference>
<comment type="caution">
    <text evidence="3">The sequence shown here is derived from an EMBL/GenBank/DDBJ whole genome shotgun (WGS) entry which is preliminary data.</text>
</comment>
<feature type="chain" id="PRO_5007841438" description="Peptidase S74 domain-containing protein" evidence="2">
    <location>
        <begin position="24"/>
        <end position="472"/>
    </location>
</feature>
<keyword evidence="4" id="KW-1185">Reference proteome</keyword>
<keyword evidence="1" id="KW-0175">Coiled coil</keyword>
<dbReference type="RefSeq" id="WP_066313752.1">
    <property type="nucleotide sequence ID" value="NZ_LQRT01000013.1"/>
</dbReference>
<dbReference type="EMBL" id="LQRT01000013">
    <property type="protein sequence ID" value="KZS40290.1"/>
    <property type="molecule type" value="Genomic_DNA"/>
</dbReference>